<dbReference type="GO" id="GO:0005615">
    <property type="term" value="C:extracellular space"/>
    <property type="evidence" value="ECO:0007669"/>
    <property type="project" value="TreeGrafter"/>
</dbReference>
<evidence type="ECO:0000259" key="5">
    <source>
        <dbReference type="PROSITE" id="PS50222"/>
    </source>
</evidence>
<gene>
    <name evidence="6" type="primary">s100a10b</name>
</gene>
<organism evidence="6 7">
    <name type="scientific">Sphaeramia orbicularis</name>
    <name type="common">orbiculate cardinalfish</name>
    <dbReference type="NCBI Taxonomy" id="375764"/>
    <lineage>
        <taxon>Eukaryota</taxon>
        <taxon>Metazoa</taxon>
        <taxon>Chordata</taxon>
        <taxon>Craniata</taxon>
        <taxon>Vertebrata</taxon>
        <taxon>Euteleostomi</taxon>
        <taxon>Actinopterygii</taxon>
        <taxon>Neopterygii</taxon>
        <taxon>Teleostei</taxon>
        <taxon>Neoteleostei</taxon>
        <taxon>Acanthomorphata</taxon>
        <taxon>Gobiaria</taxon>
        <taxon>Kurtiformes</taxon>
        <taxon>Apogonoidei</taxon>
        <taxon>Apogonidae</taxon>
        <taxon>Apogoninae</taxon>
        <taxon>Sphaeramia</taxon>
    </lineage>
</organism>
<name>A0A672YXM8_9TELE</name>
<dbReference type="Ensembl" id="ENSSORT00005009676.1">
    <property type="protein sequence ID" value="ENSSORP00005009368.1"/>
    <property type="gene ID" value="ENSSORG00005005134.1"/>
</dbReference>
<comment type="similarity">
    <text evidence="1 4">Belongs to the S-100 family.</text>
</comment>
<dbReference type="InParanoid" id="A0A672YXM8"/>
<dbReference type="Proteomes" id="UP000472271">
    <property type="component" value="Chromosome 16"/>
</dbReference>
<dbReference type="PANTHER" id="PTHR11639:SF134">
    <property type="entry name" value="PROTEIN S100-A1-RELATED"/>
    <property type="match status" value="1"/>
</dbReference>
<dbReference type="SMART" id="SM01394">
    <property type="entry name" value="S_100"/>
    <property type="match status" value="1"/>
</dbReference>
<evidence type="ECO:0000256" key="4">
    <source>
        <dbReference type="RuleBase" id="RU361184"/>
    </source>
</evidence>
<reference evidence="6" key="3">
    <citation type="submission" date="2025-09" db="UniProtKB">
        <authorList>
            <consortium name="Ensembl"/>
        </authorList>
    </citation>
    <scope>IDENTIFICATION</scope>
</reference>
<dbReference type="SUPFAM" id="SSF47473">
    <property type="entry name" value="EF-hand"/>
    <property type="match status" value="1"/>
</dbReference>
<dbReference type="InterPro" id="IPR001751">
    <property type="entry name" value="S100/CaBP7/8-like_CS"/>
</dbReference>
<dbReference type="SMART" id="SM00054">
    <property type="entry name" value="EFh"/>
    <property type="match status" value="1"/>
</dbReference>
<dbReference type="PROSITE" id="PS00018">
    <property type="entry name" value="EF_HAND_1"/>
    <property type="match status" value="1"/>
</dbReference>
<evidence type="ECO:0000256" key="1">
    <source>
        <dbReference type="ARBA" id="ARBA00007323"/>
    </source>
</evidence>
<dbReference type="AlphaFoldDB" id="A0A672YXM8"/>
<evidence type="ECO:0000256" key="2">
    <source>
        <dbReference type="ARBA" id="ARBA00022723"/>
    </source>
</evidence>
<dbReference type="OrthoDB" id="26525at2759"/>
<dbReference type="InterPro" id="IPR013787">
    <property type="entry name" value="S100_Ca-bd_sub"/>
</dbReference>
<dbReference type="Pfam" id="PF01023">
    <property type="entry name" value="S_100"/>
    <property type="match status" value="1"/>
</dbReference>
<protein>
    <recommendedName>
        <fullName evidence="4">Protein S100</fullName>
    </recommendedName>
    <alternativeName>
        <fullName evidence="4">S100 calcium-binding protein</fullName>
    </alternativeName>
</protein>
<dbReference type="GO" id="GO:0005509">
    <property type="term" value="F:calcium ion binding"/>
    <property type="evidence" value="ECO:0007669"/>
    <property type="project" value="InterPro"/>
</dbReference>
<sequence>MTDLEKSMELLLTTFHRYAEEDGDGQMLSKKEFKKLVEKELPTFLKAQKDPKVVDKIIKDLDENKDQKIDFQEFLVLINGLSMACERCYVLQQKKCKK</sequence>
<reference evidence="6" key="1">
    <citation type="submission" date="2019-06" db="EMBL/GenBank/DDBJ databases">
        <authorList>
            <consortium name="Wellcome Sanger Institute Data Sharing"/>
        </authorList>
    </citation>
    <scope>NUCLEOTIDE SEQUENCE [LARGE SCALE GENOMIC DNA]</scope>
</reference>
<dbReference type="GO" id="GO:0005737">
    <property type="term" value="C:cytoplasm"/>
    <property type="evidence" value="ECO:0007669"/>
    <property type="project" value="TreeGrafter"/>
</dbReference>
<dbReference type="InterPro" id="IPR002048">
    <property type="entry name" value="EF_hand_dom"/>
</dbReference>
<dbReference type="InterPro" id="IPR011992">
    <property type="entry name" value="EF-hand-dom_pair"/>
</dbReference>
<dbReference type="PROSITE" id="PS50222">
    <property type="entry name" value="EF_HAND_2"/>
    <property type="match status" value="1"/>
</dbReference>
<dbReference type="GO" id="GO:0048306">
    <property type="term" value="F:calcium-dependent protein binding"/>
    <property type="evidence" value="ECO:0007669"/>
    <property type="project" value="TreeGrafter"/>
</dbReference>
<keyword evidence="3 4" id="KW-0106">Calcium</keyword>
<dbReference type="InterPro" id="IPR018247">
    <property type="entry name" value="EF_Hand_1_Ca_BS"/>
</dbReference>
<dbReference type="PROSITE" id="PS00303">
    <property type="entry name" value="S100_CABP"/>
    <property type="match status" value="1"/>
</dbReference>
<evidence type="ECO:0000313" key="7">
    <source>
        <dbReference type="Proteomes" id="UP000472271"/>
    </source>
</evidence>
<keyword evidence="7" id="KW-1185">Reference proteome</keyword>
<feature type="domain" description="EF-hand" evidence="5">
    <location>
        <begin position="49"/>
        <end position="84"/>
    </location>
</feature>
<proteinExistence type="inferred from homology"/>
<keyword evidence="2 4" id="KW-0479">Metal-binding</keyword>
<evidence type="ECO:0000256" key="3">
    <source>
        <dbReference type="ARBA" id="ARBA00022837"/>
    </source>
</evidence>
<reference evidence="6" key="2">
    <citation type="submission" date="2025-08" db="UniProtKB">
        <authorList>
            <consortium name="Ensembl"/>
        </authorList>
    </citation>
    <scope>IDENTIFICATION</scope>
</reference>
<evidence type="ECO:0000313" key="6">
    <source>
        <dbReference type="Ensembl" id="ENSSORP00005009368.1"/>
    </source>
</evidence>
<accession>A0A672YXM8</accession>
<dbReference type="PANTHER" id="PTHR11639">
    <property type="entry name" value="S100 CALCIUM-BINDING PROTEIN"/>
    <property type="match status" value="1"/>
</dbReference>
<dbReference type="Gene3D" id="1.10.238.10">
    <property type="entry name" value="EF-hand"/>
    <property type="match status" value="1"/>
</dbReference>